<dbReference type="Gene3D" id="3.50.50.60">
    <property type="entry name" value="FAD/NAD(P)-binding domain"/>
    <property type="match status" value="1"/>
</dbReference>
<keyword evidence="4" id="KW-1185">Reference proteome</keyword>
<name>A0ABR4CRM2_9HELO</name>
<evidence type="ECO:0000259" key="2">
    <source>
        <dbReference type="Pfam" id="PF05199"/>
    </source>
</evidence>
<accession>A0ABR4CRM2</accession>
<comment type="caution">
    <text evidence="3">The sequence shown here is derived from an EMBL/GenBank/DDBJ whole genome shotgun (WGS) entry which is preliminary data.</text>
</comment>
<reference evidence="3 4" key="1">
    <citation type="journal article" date="2024" name="Commun. Biol.">
        <title>Comparative genomic analysis of thermophilic fungi reveals convergent evolutionary adaptations and gene losses.</title>
        <authorList>
            <person name="Steindorff A.S."/>
            <person name="Aguilar-Pontes M.V."/>
            <person name="Robinson A.J."/>
            <person name="Andreopoulos B."/>
            <person name="LaButti K."/>
            <person name="Kuo A."/>
            <person name="Mondo S."/>
            <person name="Riley R."/>
            <person name="Otillar R."/>
            <person name="Haridas S."/>
            <person name="Lipzen A."/>
            <person name="Grimwood J."/>
            <person name="Schmutz J."/>
            <person name="Clum A."/>
            <person name="Reid I.D."/>
            <person name="Moisan M.C."/>
            <person name="Butler G."/>
            <person name="Nguyen T.T.M."/>
            <person name="Dewar K."/>
            <person name="Conant G."/>
            <person name="Drula E."/>
            <person name="Henrissat B."/>
            <person name="Hansel C."/>
            <person name="Singer S."/>
            <person name="Hutchinson M.I."/>
            <person name="de Vries R.P."/>
            <person name="Natvig D.O."/>
            <person name="Powell A.J."/>
            <person name="Tsang A."/>
            <person name="Grigoriev I.V."/>
        </authorList>
    </citation>
    <scope>NUCLEOTIDE SEQUENCE [LARGE SCALE GENOMIC DNA]</scope>
    <source>
        <strain evidence="3 4">CBS 494.80</strain>
    </source>
</reference>
<dbReference type="InterPro" id="IPR036188">
    <property type="entry name" value="FAD/NAD-bd_sf"/>
</dbReference>
<feature type="domain" description="Glucose-methanol-choline oxidoreductase C-terminal" evidence="2">
    <location>
        <begin position="56"/>
        <end position="99"/>
    </location>
</feature>
<dbReference type="InterPro" id="IPR007867">
    <property type="entry name" value="GMC_OxRtase_C"/>
</dbReference>
<dbReference type="Pfam" id="PF05199">
    <property type="entry name" value="GMC_oxred_C"/>
    <property type="match status" value="1"/>
</dbReference>
<dbReference type="PANTHER" id="PTHR11552:SF210">
    <property type="entry name" value="GLUCOSE-METHANOL-CHOLINE OXIDOREDUCTASE N-TERMINAL DOMAIN-CONTAINING PROTEIN-RELATED"/>
    <property type="match status" value="1"/>
</dbReference>
<dbReference type="Proteomes" id="UP001595075">
    <property type="component" value="Unassembled WGS sequence"/>
</dbReference>
<dbReference type="InterPro" id="IPR012132">
    <property type="entry name" value="GMC_OxRdtase"/>
</dbReference>
<evidence type="ECO:0000313" key="4">
    <source>
        <dbReference type="Proteomes" id="UP001595075"/>
    </source>
</evidence>
<dbReference type="SUPFAM" id="SSF51905">
    <property type="entry name" value="FAD/NAD(P)-binding domain"/>
    <property type="match status" value="1"/>
</dbReference>
<sequence>MDIEILTDRLLFTQTIASTSPLVELLKDNDAGNGKRVQPSFGVAGRLTKESAMEISMLPREDGGVVDTRLKVYRTRNLRIVDASVAPLIVRGNIVSLVYEVVERAADLINEDRLPKYLAVVV</sequence>
<organism evidence="3 4">
    <name type="scientific">Oculimacula yallundae</name>
    <dbReference type="NCBI Taxonomy" id="86028"/>
    <lineage>
        <taxon>Eukaryota</taxon>
        <taxon>Fungi</taxon>
        <taxon>Dikarya</taxon>
        <taxon>Ascomycota</taxon>
        <taxon>Pezizomycotina</taxon>
        <taxon>Leotiomycetes</taxon>
        <taxon>Helotiales</taxon>
        <taxon>Ploettnerulaceae</taxon>
        <taxon>Oculimacula</taxon>
    </lineage>
</organism>
<evidence type="ECO:0000313" key="3">
    <source>
        <dbReference type="EMBL" id="KAL2072418.1"/>
    </source>
</evidence>
<protein>
    <recommendedName>
        <fullName evidence="2">Glucose-methanol-choline oxidoreductase C-terminal domain-containing protein</fullName>
    </recommendedName>
</protein>
<evidence type="ECO:0000256" key="1">
    <source>
        <dbReference type="ARBA" id="ARBA00010790"/>
    </source>
</evidence>
<comment type="similarity">
    <text evidence="1">Belongs to the GMC oxidoreductase family.</text>
</comment>
<dbReference type="PANTHER" id="PTHR11552">
    <property type="entry name" value="GLUCOSE-METHANOL-CHOLINE GMC OXIDOREDUCTASE"/>
    <property type="match status" value="1"/>
</dbReference>
<gene>
    <name evidence="3" type="ORF">VTL71DRAFT_11761</name>
</gene>
<dbReference type="EMBL" id="JAZHXI010000004">
    <property type="protein sequence ID" value="KAL2072418.1"/>
    <property type="molecule type" value="Genomic_DNA"/>
</dbReference>
<proteinExistence type="inferred from homology"/>